<sequence>MLSPGPRNYLPSLRRCTRVRLSILRCFFFDMRLRRFLMTEPTVLPRTTV</sequence>
<dbReference type="Proteomes" id="UP000003111">
    <property type="component" value="Unassembled WGS sequence"/>
</dbReference>
<gene>
    <name evidence="1" type="ORF">HMPREF0063_11579</name>
</gene>
<dbReference type="EMBL" id="ACLF03000005">
    <property type="protein sequence ID" value="EFQ83306.1"/>
    <property type="molecule type" value="Genomic_DNA"/>
</dbReference>
<accession>E2SC20</accession>
<name>E2SC20_9ACTN</name>
<dbReference type="HOGENOM" id="CLU_3131442_0_0_11"/>
<proteinExistence type="predicted"/>
<comment type="caution">
    <text evidence="1">The sequence shown here is derived from an EMBL/GenBank/DDBJ whole genome shotgun (WGS) entry which is preliminary data.</text>
</comment>
<dbReference type="AlphaFoldDB" id="E2SC20"/>
<evidence type="ECO:0000313" key="1">
    <source>
        <dbReference type="EMBL" id="EFQ83306.1"/>
    </source>
</evidence>
<organism evidence="1 2">
    <name type="scientific">Aeromicrobium marinum DSM 15272</name>
    <dbReference type="NCBI Taxonomy" id="585531"/>
    <lineage>
        <taxon>Bacteria</taxon>
        <taxon>Bacillati</taxon>
        <taxon>Actinomycetota</taxon>
        <taxon>Actinomycetes</taxon>
        <taxon>Propionibacteriales</taxon>
        <taxon>Nocardioidaceae</taxon>
        <taxon>Aeromicrobium</taxon>
    </lineage>
</organism>
<keyword evidence="2" id="KW-1185">Reference proteome</keyword>
<evidence type="ECO:0000313" key="2">
    <source>
        <dbReference type="Proteomes" id="UP000003111"/>
    </source>
</evidence>
<protein>
    <submittedName>
        <fullName evidence="1">Uncharacterized protein</fullName>
    </submittedName>
</protein>
<reference evidence="1" key="1">
    <citation type="submission" date="2010-08" db="EMBL/GenBank/DDBJ databases">
        <authorList>
            <person name="Muzny D."/>
            <person name="Qin X."/>
            <person name="Buhay C."/>
            <person name="Dugan-Rocha S."/>
            <person name="Ding Y."/>
            <person name="Chen G."/>
            <person name="Hawes A."/>
            <person name="Holder M."/>
            <person name="Jhangiani S."/>
            <person name="Johnson A."/>
            <person name="Khan Z."/>
            <person name="Li Z."/>
            <person name="Liu W."/>
            <person name="Liu X."/>
            <person name="Perez L."/>
            <person name="Shen H."/>
            <person name="Wang Q."/>
            <person name="Watt J."/>
            <person name="Xi L."/>
            <person name="Xin Y."/>
            <person name="Zhou J."/>
            <person name="Deng J."/>
            <person name="Jiang H."/>
            <person name="Liu Y."/>
            <person name="Qu J."/>
            <person name="Song X.-Z."/>
            <person name="Zhang L."/>
            <person name="Villasana D."/>
            <person name="Johnson A."/>
            <person name="Liu J."/>
            <person name="Liyanage D."/>
            <person name="Lorensuhewa L."/>
            <person name="Robinson T."/>
            <person name="Song A."/>
            <person name="Song B.-B."/>
            <person name="Dinh H."/>
            <person name="Thornton R."/>
            <person name="Coyle M."/>
            <person name="Francisco L."/>
            <person name="Jackson L."/>
            <person name="Javaid M."/>
            <person name="Korchina V."/>
            <person name="Kovar C."/>
            <person name="Mata R."/>
            <person name="Mathew T."/>
            <person name="Ngo R."/>
            <person name="Nguyen L."/>
            <person name="Nguyen N."/>
            <person name="Okwuonu G."/>
            <person name="Ongeri F."/>
            <person name="Pham C."/>
            <person name="Simmons D."/>
            <person name="Wilczek-Boney K."/>
            <person name="Hale W."/>
            <person name="Jakkamsetti A."/>
            <person name="Pham P."/>
            <person name="Ruth R."/>
            <person name="San Lucas F."/>
            <person name="Warren J."/>
            <person name="Zhang J."/>
            <person name="Zhao Z."/>
            <person name="Zhou C."/>
            <person name="Zhu D."/>
            <person name="Lee S."/>
            <person name="Bess C."/>
            <person name="Blankenburg K."/>
            <person name="Forbes L."/>
            <person name="Fu Q."/>
            <person name="Gubbala S."/>
            <person name="Hirani K."/>
            <person name="Jayaseelan J.C."/>
            <person name="Lara F."/>
            <person name="Munidasa M."/>
            <person name="Palculict T."/>
            <person name="Patil S."/>
            <person name="Pu L.-L."/>
            <person name="Saada N."/>
            <person name="Tang L."/>
            <person name="Weissenberger G."/>
            <person name="Zhu Y."/>
            <person name="Hemphill L."/>
            <person name="Shang Y."/>
            <person name="Youmans B."/>
            <person name="Ayvaz T."/>
            <person name="Ross M."/>
            <person name="Santibanez J."/>
            <person name="Aqrawi P."/>
            <person name="Gross S."/>
            <person name="Joshi V."/>
            <person name="Fowler G."/>
            <person name="Nazareth L."/>
            <person name="Reid J."/>
            <person name="Worley K."/>
            <person name="Petrosino J."/>
            <person name="Highlander S."/>
            <person name="Gibbs R."/>
        </authorList>
    </citation>
    <scope>NUCLEOTIDE SEQUENCE [LARGE SCALE GENOMIC DNA]</scope>
    <source>
        <strain evidence="1">DSM 15272</strain>
    </source>
</reference>